<feature type="chain" id="PRO_5032891930" description="Lipoprotein" evidence="1">
    <location>
        <begin position="28"/>
        <end position="232"/>
    </location>
</feature>
<keyword evidence="3" id="KW-1185">Reference proteome</keyword>
<proteinExistence type="predicted"/>
<dbReference type="EMBL" id="JABBCQ020000027">
    <property type="protein sequence ID" value="MBI1626863.1"/>
    <property type="molecule type" value="Genomic_DNA"/>
</dbReference>
<accession>A0A843B7Q8</accession>
<feature type="signal peptide" evidence="1">
    <location>
        <begin position="1"/>
        <end position="27"/>
    </location>
</feature>
<name>A0A843B7Q8_9BURK</name>
<dbReference type="RefSeq" id="WP_198462221.1">
    <property type="nucleotide sequence ID" value="NZ_JABBCQ020000027.1"/>
</dbReference>
<evidence type="ECO:0008006" key="4">
    <source>
        <dbReference type="Google" id="ProtNLM"/>
    </source>
</evidence>
<evidence type="ECO:0000256" key="1">
    <source>
        <dbReference type="SAM" id="SignalP"/>
    </source>
</evidence>
<comment type="caution">
    <text evidence="2">The sequence shown here is derived from an EMBL/GenBank/DDBJ whole genome shotgun (WGS) entry which is preliminary data.</text>
</comment>
<protein>
    <recommendedName>
        <fullName evidence="4">Lipoprotein</fullName>
    </recommendedName>
</protein>
<dbReference type="PROSITE" id="PS51257">
    <property type="entry name" value="PROKAR_LIPOPROTEIN"/>
    <property type="match status" value="1"/>
</dbReference>
<keyword evidence="1" id="KW-0732">Signal</keyword>
<dbReference type="Proteomes" id="UP000530032">
    <property type="component" value="Unassembled WGS sequence"/>
</dbReference>
<sequence>MKPDFKPKRPLAQYNKALAAISVIALAACSSQPPAPDWALVAESATQKATAAYLQGQQRVEALQWQKARDAVASTGQPALAAKVELMRCAAQVASLEWNDCPAYEALAQDAAQEEQAYARYLQGRSQPADIELLPEAQRAAARQLGNVAGVAPVEIKDPLSSLVAAGVQLRSGRASPALLQQAVDTASAQGWRRPLMAWLLMQLKSEQQAGNSDKAAQLERRLKLLQAPVRN</sequence>
<evidence type="ECO:0000313" key="2">
    <source>
        <dbReference type="EMBL" id="MBI1626863.1"/>
    </source>
</evidence>
<organism evidence="2 3">
    <name type="scientific">Comamonas suwonensis</name>
    <dbReference type="NCBI Taxonomy" id="2606214"/>
    <lineage>
        <taxon>Bacteria</taxon>
        <taxon>Pseudomonadati</taxon>
        <taxon>Pseudomonadota</taxon>
        <taxon>Betaproteobacteria</taxon>
        <taxon>Burkholderiales</taxon>
        <taxon>Comamonadaceae</taxon>
        <taxon>Comamonas</taxon>
    </lineage>
</organism>
<reference evidence="2" key="1">
    <citation type="submission" date="2020-12" db="EMBL/GenBank/DDBJ databases">
        <title>Comamonas sp. nov., isolated from stream water.</title>
        <authorList>
            <person name="Park K.-H."/>
        </authorList>
    </citation>
    <scope>NUCLEOTIDE SEQUENCE</scope>
    <source>
        <strain evidence="2">EJ-4</strain>
    </source>
</reference>
<gene>
    <name evidence="2" type="ORF">HF327_020540</name>
</gene>
<evidence type="ECO:0000313" key="3">
    <source>
        <dbReference type="Proteomes" id="UP000530032"/>
    </source>
</evidence>
<dbReference type="AlphaFoldDB" id="A0A843B7Q8"/>